<evidence type="ECO:0000313" key="8">
    <source>
        <dbReference type="Proteomes" id="UP000285120"/>
    </source>
</evidence>
<evidence type="ECO:0000256" key="5">
    <source>
        <dbReference type="ARBA" id="ARBA00023136"/>
    </source>
</evidence>
<dbReference type="OrthoDB" id="1653617at2"/>
<keyword evidence="2" id="KW-1003">Cell membrane</keyword>
<keyword evidence="4 6" id="KW-1133">Transmembrane helix</keyword>
<dbReference type="GO" id="GO:0005886">
    <property type="term" value="C:plasma membrane"/>
    <property type="evidence" value="ECO:0007669"/>
    <property type="project" value="UniProtKB-SubCell"/>
</dbReference>
<organism evidence="7 8">
    <name type="scientific">Sinobaca qinghaiensis</name>
    <dbReference type="NCBI Taxonomy" id="342944"/>
    <lineage>
        <taxon>Bacteria</taxon>
        <taxon>Bacillati</taxon>
        <taxon>Bacillota</taxon>
        <taxon>Bacilli</taxon>
        <taxon>Bacillales</taxon>
        <taxon>Sporolactobacillaceae</taxon>
        <taxon>Sinobaca</taxon>
    </lineage>
</organism>
<dbReference type="EMBL" id="RAPK01000010">
    <property type="protein sequence ID" value="RKD71041.1"/>
    <property type="molecule type" value="Genomic_DNA"/>
</dbReference>
<dbReference type="AlphaFoldDB" id="A0A419UZG4"/>
<dbReference type="Pfam" id="PF06081">
    <property type="entry name" value="ArAE_1"/>
    <property type="match status" value="1"/>
</dbReference>
<feature type="transmembrane region" description="Helical" evidence="6">
    <location>
        <begin position="60"/>
        <end position="90"/>
    </location>
</feature>
<gene>
    <name evidence="7" type="ORF">ATL39_2431</name>
</gene>
<keyword evidence="8" id="KW-1185">Reference proteome</keyword>
<dbReference type="InterPro" id="IPR010343">
    <property type="entry name" value="ArAE_1"/>
</dbReference>
<evidence type="ECO:0000256" key="2">
    <source>
        <dbReference type="ARBA" id="ARBA00022475"/>
    </source>
</evidence>
<dbReference type="PANTHER" id="PTHR30509:SF27">
    <property type="entry name" value="UPF0421 PROTEIN YGAE"/>
    <property type="match status" value="1"/>
</dbReference>
<accession>A0A419UZG4</accession>
<proteinExistence type="predicted"/>
<evidence type="ECO:0000256" key="6">
    <source>
        <dbReference type="SAM" id="Phobius"/>
    </source>
</evidence>
<feature type="transmembrane region" description="Helical" evidence="6">
    <location>
        <begin position="12"/>
        <end position="40"/>
    </location>
</feature>
<sequence length="362" mass="41678">MKLGARIFKTGLAIVIAIYIATWAGIEPTFFAAISATFAIQPSVFRSYQTILEQIQANIIGAGLAIIFALTFGFEPVIIGVTVMVTIAIILKIKLDASSIPIALVTVIIIMGNPASQTNFLIFAGERFLLILIGVLSAFLVNLIFLPPKYETKLYHKISDHTVDIIRWIRLKTRFETNHYSLKKDLPVMNETSLKIDNLFALYKEERTYFLKSKWSKARKIVLFKEMISAHRKALSILKALDKHEHQLQGMPEDMQTFIQRQLDHLTEYHDRILMRYVGKVNVQLTDRMEEEVESGENRLTDSFMDLYDQQYVTRDEWLHLLPVVSHIVEYNEQLDHLATLVESFFNFHQKENTVAIKDPEE</sequence>
<name>A0A419UZG4_9BACL</name>
<feature type="transmembrane region" description="Helical" evidence="6">
    <location>
        <begin position="128"/>
        <end position="146"/>
    </location>
</feature>
<dbReference type="PANTHER" id="PTHR30509">
    <property type="entry name" value="P-HYDROXYBENZOIC ACID EFFLUX PUMP SUBUNIT-RELATED"/>
    <property type="match status" value="1"/>
</dbReference>
<feature type="transmembrane region" description="Helical" evidence="6">
    <location>
        <begin position="102"/>
        <end position="122"/>
    </location>
</feature>
<evidence type="ECO:0000256" key="1">
    <source>
        <dbReference type="ARBA" id="ARBA00004651"/>
    </source>
</evidence>
<keyword evidence="3 6" id="KW-0812">Transmembrane</keyword>
<reference evidence="7 8" key="1">
    <citation type="submission" date="2018-09" db="EMBL/GenBank/DDBJ databases">
        <title>Genomic Encyclopedia of Archaeal and Bacterial Type Strains, Phase II (KMG-II): from individual species to whole genera.</title>
        <authorList>
            <person name="Goeker M."/>
        </authorList>
    </citation>
    <scope>NUCLEOTIDE SEQUENCE [LARGE SCALE GENOMIC DNA]</scope>
    <source>
        <strain evidence="7 8">DSM 17008</strain>
    </source>
</reference>
<evidence type="ECO:0000256" key="3">
    <source>
        <dbReference type="ARBA" id="ARBA00022692"/>
    </source>
</evidence>
<comment type="caution">
    <text evidence="7">The sequence shown here is derived from an EMBL/GenBank/DDBJ whole genome shotgun (WGS) entry which is preliminary data.</text>
</comment>
<dbReference type="RefSeq" id="WP_120193603.1">
    <property type="nucleotide sequence ID" value="NZ_RAPK01000010.1"/>
</dbReference>
<dbReference type="Proteomes" id="UP000285120">
    <property type="component" value="Unassembled WGS sequence"/>
</dbReference>
<keyword evidence="5 6" id="KW-0472">Membrane</keyword>
<evidence type="ECO:0000256" key="4">
    <source>
        <dbReference type="ARBA" id="ARBA00022989"/>
    </source>
</evidence>
<protein>
    <submittedName>
        <fullName evidence="7">Uncharacterized membrane protein YgaE (UPF0421/DUF939 family)</fullName>
    </submittedName>
</protein>
<comment type="subcellular location">
    <subcellularLocation>
        <location evidence="1">Cell membrane</location>
        <topology evidence="1">Multi-pass membrane protein</topology>
    </subcellularLocation>
</comment>
<evidence type="ECO:0000313" key="7">
    <source>
        <dbReference type="EMBL" id="RKD71041.1"/>
    </source>
</evidence>